<name>A0A5B1AF89_MYCSI</name>
<feature type="non-terminal residue" evidence="1">
    <location>
        <position position="1"/>
    </location>
</feature>
<evidence type="ECO:0000313" key="1">
    <source>
        <dbReference type="EMBL" id="KAA1234887.1"/>
    </source>
</evidence>
<sequence length="86" mass="8772">TGAAGGGSSGNGFTEIFRDDFTGPAGSSINGTNWLYALGTNYPGGAPNWGTGEIETMTNSTNNVYLDGNGHLAIKPIRDASGSWTS</sequence>
<dbReference type="EMBL" id="VTZN01000648">
    <property type="protein sequence ID" value="KAA1234887.1"/>
    <property type="molecule type" value="Genomic_DNA"/>
</dbReference>
<feature type="non-terminal residue" evidence="1">
    <location>
        <position position="86"/>
    </location>
</feature>
<dbReference type="InterPro" id="IPR013320">
    <property type="entry name" value="ConA-like_dom_sf"/>
</dbReference>
<accession>A0A5B1AF89</accession>
<dbReference type="SUPFAM" id="SSF49899">
    <property type="entry name" value="Concanavalin A-like lectins/glucanases"/>
    <property type="match status" value="1"/>
</dbReference>
<evidence type="ECO:0000313" key="2">
    <source>
        <dbReference type="Proteomes" id="UP000324701"/>
    </source>
</evidence>
<dbReference type="Gene3D" id="2.60.120.200">
    <property type="match status" value="1"/>
</dbReference>
<dbReference type="Proteomes" id="UP000324701">
    <property type="component" value="Unassembled WGS sequence"/>
</dbReference>
<dbReference type="AlphaFoldDB" id="A0A5B1AF89"/>
<organism evidence="1 2">
    <name type="scientific">Mycobacterium simiae</name>
    <name type="common">Mycobacterium habana</name>
    <dbReference type="NCBI Taxonomy" id="1784"/>
    <lineage>
        <taxon>Bacteria</taxon>
        <taxon>Bacillati</taxon>
        <taxon>Actinomycetota</taxon>
        <taxon>Actinomycetes</taxon>
        <taxon>Mycobacteriales</taxon>
        <taxon>Mycobacteriaceae</taxon>
        <taxon>Mycobacterium</taxon>
        <taxon>Mycobacterium simiae complex</taxon>
    </lineage>
</organism>
<protein>
    <submittedName>
        <fullName evidence="1">1,3-beta-glucanase</fullName>
    </submittedName>
</protein>
<reference evidence="1 2" key="1">
    <citation type="submission" date="2019-09" db="EMBL/GenBank/DDBJ databases">
        <title>Report of infection by Mycobacterium simiae a patient suffering from pulmonary tuberculosis.</title>
        <authorList>
            <person name="Mohanty P.S."/>
            <person name="Bansal A.K."/>
            <person name="Singh H."/>
            <person name="Sharma S."/>
            <person name="Patil S.A."/>
            <person name="Upadhaya P."/>
            <person name="Singh P.K."/>
            <person name="Kumar D."/>
            <person name="Kumar S."/>
            <person name="Singh R.K."/>
            <person name="Chaudhary B."/>
        </authorList>
    </citation>
    <scope>NUCLEOTIDE SEQUENCE [LARGE SCALE GENOMIC DNA]</scope>
    <source>
        <strain evidence="1 2">JAL-560-SIM</strain>
    </source>
</reference>
<gene>
    <name evidence="1" type="ORF">F0Q45_27240</name>
</gene>
<comment type="caution">
    <text evidence="1">The sequence shown here is derived from an EMBL/GenBank/DDBJ whole genome shotgun (WGS) entry which is preliminary data.</text>
</comment>
<keyword evidence="2" id="KW-1185">Reference proteome</keyword>
<proteinExistence type="predicted"/>